<dbReference type="EMBL" id="CP107027">
    <property type="protein sequence ID" value="UYG95342.1"/>
    <property type="molecule type" value="Genomic_DNA"/>
</dbReference>
<sequence>MYKANLLNNINTISNNKVKEFEALIYTNRFIASSSIEAGYGDNISLFGHLKKAGEYLPRELGSVDGNLKGLSSPENRVPPFLRSQLFIALIASIEDYLSQIMKEVLVSYPEKIGVKTTESSNIINSGDVKEIIELMAEKHITDTLYKKPEDYKKSFIEIISADKDLLNIYWDSFIEMKATRDAGMHGGWRSNSIYIRKAGLKSRTNIAGEFLPITVDYFNESVNVCKGIVNVIHNHIKQKFNKCTPAYVFSEMWENSSLSSIVPFNDAWLIQTSNMVRPKNGFKWGWSTSEEMLYKFFLGIYEGEETMPFLPRLLERLNNNDSNIIKLWLSSPFFF</sequence>
<evidence type="ECO:0000313" key="2">
    <source>
        <dbReference type="Proteomes" id="UP001163104"/>
    </source>
</evidence>
<accession>A0AA46P1Z3</accession>
<dbReference type="AlphaFoldDB" id="A0AA46P1Z3"/>
<protein>
    <submittedName>
        <fullName evidence="1">Uncharacterized protein</fullName>
    </submittedName>
</protein>
<gene>
    <name evidence="1" type="ORF">OD459_24725</name>
</gene>
<name>A0AA46P1Z3_CYTFI</name>
<proteinExistence type="predicted"/>
<reference evidence="1" key="1">
    <citation type="submission" date="2022-10" db="EMBL/GenBank/DDBJ databases">
        <title>Mechanism of multi-heavy metal repair in Cytobacillus Firmus M7.</title>
        <authorList>
            <person name="Li X."/>
            <person name="Yu C."/>
        </authorList>
    </citation>
    <scope>NUCLEOTIDE SEQUENCE</scope>
    <source>
        <strain evidence="1">M7</strain>
    </source>
</reference>
<organism evidence="1 2">
    <name type="scientific">Cytobacillus firmus</name>
    <name type="common">Bacillus firmus</name>
    <dbReference type="NCBI Taxonomy" id="1399"/>
    <lineage>
        <taxon>Bacteria</taxon>
        <taxon>Bacillati</taxon>
        <taxon>Bacillota</taxon>
        <taxon>Bacilli</taxon>
        <taxon>Bacillales</taxon>
        <taxon>Bacillaceae</taxon>
        <taxon>Cytobacillus</taxon>
    </lineage>
</organism>
<dbReference type="RefSeq" id="WP_263599607.1">
    <property type="nucleotide sequence ID" value="NZ_CP107027.1"/>
</dbReference>
<dbReference type="Proteomes" id="UP001163104">
    <property type="component" value="Chromosome"/>
</dbReference>
<evidence type="ECO:0000313" key="1">
    <source>
        <dbReference type="EMBL" id="UYG95342.1"/>
    </source>
</evidence>